<dbReference type="OrthoDB" id="3233951at2"/>
<keyword evidence="1" id="KW-0732">Signal</keyword>
<protein>
    <submittedName>
        <fullName evidence="2">V8-like Glu-specific endopeptidase</fullName>
    </submittedName>
</protein>
<gene>
    <name evidence="2" type="ORF">CLV43_104166</name>
</gene>
<dbReference type="Gene3D" id="2.40.10.10">
    <property type="entry name" value="Trypsin-like serine proteases"/>
    <property type="match status" value="2"/>
</dbReference>
<dbReference type="SUPFAM" id="SSF50494">
    <property type="entry name" value="Trypsin-like serine proteases"/>
    <property type="match status" value="1"/>
</dbReference>
<feature type="signal peptide" evidence="1">
    <location>
        <begin position="1"/>
        <end position="23"/>
    </location>
</feature>
<dbReference type="InterPro" id="IPR043504">
    <property type="entry name" value="Peptidase_S1_PA_chymotrypsin"/>
</dbReference>
<dbReference type="Pfam" id="PF13365">
    <property type="entry name" value="Trypsin_2"/>
    <property type="match status" value="1"/>
</dbReference>
<dbReference type="EMBL" id="PVTF01000004">
    <property type="protein sequence ID" value="PRY42336.1"/>
    <property type="molecule type" value="Genomic_DNA"/>
</dbReference>
<keyword evidence="3" id="KW-1185">Reference proteome</keyword>
<evidence type="ECO:0000313" key="2">
    <source>
        <dbReference type="EMBL" id="PRY42336.1"/>
    </source>
</evidence>
<dbReference type="RefSeq" id="WP_106187755.1">
    <property type="nucleotide sequence ID" value="NZ_PVTF01000004.1"/>
</dbReference>
<evidence type="ECO:0000313" key="3">
    <source>
        <dbReference type="Proteomes" id="UP000239494"/>
    </source>
</evidence>
<evidence type="ECO:0000256" key="1">
    <source>
        <dbReference type="SAM" id="SignalP"/>
    </source>
</evidence>
<sequence length="272" mass="28502">MANRTPGALVGAVLLLTALAAPAAATTGVDFTGTVALDNCSGAVVRTATAEPTDPALVMSNGHCVKVMAPGEVVADQPSDRTFTLVAPDGRSTLGTLRATTLLYATMTDTDLSFYRLDRTYAEVEAMGGRALVLSPRHPAAHADIRVVSGYWKRLYSCEIDGFAFHLREGKWTWLDSIRYTAECDTVGGTSGSPVVDAASGKVVGVNNTMNESGKRCTRDNPCEVDDEGTVTVRRGVGYGQQTYTAVPCLGAGSVLALSAPGCTLPRPAQLQ</sequence>
<dbReference type="Proteomes" id="UP000239494">
    <property type="component" value="Unassembled WGS sequence"/>
</dbReference>
<organism evidence="2 3">
    <name type="scientific">Umezawaea tangerina</name>
    <dbReference type="NCBI Taxonomy" id="84725"/>
    <lineage>
        <taxon>Bacteria</taxon>
        <taxon>Bacillati</taxon>
        <taxon>Actinomycetota</taxon>
        <taxon>Actinomycetes</taxon>
        <taxon>Pseudonocardiales</taxon>
        <taxon>Pseudonocardiaceae</taxon>
        <taxon>Umezawaea</taxon>
    </lineage>
</organism>
<comment type="caution">
    <text evidence="2">The sequence shown here is derived from an EMBL/GenBank/DDBJ whole genome shotgun (WGS) entry which is preliminary data.</text>
</comment>
<accession>A0A2T0T9J6</accession>
<dbReference type="AlphaFoldDB" id="A0A2T0T9J6"/>
<feature type="chain" id="PRO_5038763417" evidence="1">
    <location>
        <begin position="24"/>
        <end position="272"/>
    </location>
</feature>
<dbReference type="InterPro" id="IPR009003">
    <property type="entry name" value="Peptidase_S1_PA"/>
</dbReference>
<reference evidence="2 3" key="1">
    <citation type="submission" date="2018-03" db="EMBL/GenBank/DDBJ databases">
        <title>Genomic Encyclopedia of Archaeal and Bacterial Type Strains, Phase II (KMG-II): from individual species to whole genera.</title>
        <authorList>
            <person name="Goeker M."/>
        </authorList>
    </citation>
    <scope>NUCLEOTIDE SEQUENCE [LARGE SCALE GENOMIC DNA]</scope>
    <source>
        <strain evidence="2 3">DSM 44720</strain>
    </source>
</reference>
<name>A0A2T0T9J6_9PSEU</name>
<proteinExistence type="predicted"/>